<evidence type="ECO:0000256" key="4">
    <source>
        <dbReference type="SAM" id="MobiDB-lite"/>
    </source>
</evidence>
<evidence type="ECO:0000259" key="5">
    <source>
        <dbReference type="Pfam" id="PF21725"/>
    </source>
</evidence>
<feature type="compositionally biased region" description="Basic and acidic residues" evidence="4">
    <location>
        <begin position="374"/>
        <end position="389"/>
    </location>
</feature>
<name>A0ABW2LQN5_9PSEU</name>
<evidence type="ECO:0000256" key="2">
    <source>
        <dbReference type="ARBA" id="ARBA00022490"/>
    </source>
</evidence>
<comment type="caution">
    <text evidence="6">The sequence shown here is derived from an EMBL/GenBank/DDBJ whole genome shotgun (WGS) entry which is preliminary data.</text>
</comment>
<protein>
    <submittedName>
        <fullName evidence="6">T7SS-secreted protein</fullName>
    </submittedName>
</protein>
<sequence length="725" mass="77153">MTISNSSSFSEDMDTIGRGLGLVEDEIPGDPQEAQHLADLLVRAADGWRQAAADIGSVDSGGWTGEAAEAARDILRDKLPARYDRAAHAYRTAGTAVEAFAAVLGREKPRGMEAVRRRDDALQRAQSCDAQYAQACAAFNDGGPDPGDPPANPARAEAQAAAQEVAEAKAAIATAEAEAASAVRAAAKEAPEGPGLFAQLAEFGQDLAQAGWTVGGELATGVWNGAIGTVSGVVQFAKMTQPSWALTQEAQQFNTALGELAASASTDPTGTGWSVTKAALNVDGFAKNPVQAAGEALPALLTMGGGGIGIASRFIGRTGKTVGKTTEDAAEAVPTPHTPEPPQRPAPQLHEAGHETVDDLDGGLNTLDGGPNTPDKDTSAFHVPSRDAPHTSPNGNLGPDIGRDVHSPTARPETHDHPGPQQHLQDPTAQQDVFRPNGGPPKPMSWEHEPHFEPDNRMDGSRQPLDRPTIEHAADSDPPPRDHDQPARHSDTPSAHHGEHEDAEHRSAEATEDDRPEHDANHDNEPHEDNEYPRDDGDEHTHDDGDGSTGETPGTPEPGDLPEYNTREMDSKYEGEHLPGNDIFGTPVTYLDEVQREAFRLHVDEDGLLRDADGDLFDSSGASTVQHPDDGRAIFVMDENGRIYASTDHEAGRFHHSSFLSGQPAAAAGELVVKDGKVELITNQSGHYKPMEADIAQFMRHLFRREGAPLDEETFGLNLVKGTYT</sequence>
<comment type="subcellular location">
    <subcellularLocation>
        <location evidence="1">Cytoplasm</location>
    </subcellularLocation>
</comment>
<dbReference type="PANTHER" id="PTHR31250:SF27">
    <property type="entry name" value="IQ DOMAIN-CONTAINING PROTEIN IQM5"/>
    <property type="match status" value="1"/>
</dbReference>
<feature type="coiled-coil region" evidence="3">
    <location>
        <begin position="158"/>
        <end position="185"/>
    </location>
</feature>
<organism evidence="6 7">
    <name type="scientific">Saccharopolyspora griseoalba</name>
    <dbReference type="NCBI Taxonomy" id="1431848"/>
    <lineage>
        <taxon>Bacteria</taxon>
        <taxon>Bacillati</taxon>
        <taxon>Actinomycetota</taxon>
        <taxon>Actinomycetes</taxon>
        <taxon>Pseudonocardiales</taxon>
        <taxon>Pseudonocardiaceae</taxon>
        <taxon>Saccharopolyspora</taxon>
    </lineage>
</organism>
<evidence type="ECO:0000256" key="1">
    <source>
        <dbReference type="ARBA" id="ARBA00004496"/>
    </source>
</evidence>
<feature type="compositionally biased region" description="Basic and acidic residues" evidence="4">
    <location>
        <begin position="445"/>
        <end position="545"/>
    </location>
</feature>
<feature type="compositionally biased region" description="Polar residues" evidence="4">
    <location>
        <begin position="422"/>
        <end position="431"/>
    </location>
</feature>
<gene>
    <name evidence="6" type="ORF">ACFQRI_24410</name>
</gene>
<dbReference type="EMBL" id="JBHTCJ010000017">
    <property type="protein sequence ID" value="MFC7344562.1"/>
    <property type="molecule type" value="Genomic_DNA"/>
</dbReference>
<dbReference type="InterPro" id="IPR044159">
    <property type="entry name" value="IQM"/>
</dbReference>
<evidence type="ECO:0000256" key="3">
    <source>
        <dbReference type="SAM" id="Coils"/>
    </source>
</evidence>
<reference evidence="7" key="1">
    <citation type="journal article" date="2019" name="Int. J. Syst. Evol. Microbiol.">
        <title>The Global Catalogue of Microorganisms (GCM) 10K type strain sequencing project: providing services to taxonomists for standard genome sequencing and annotation.</title>
        <authorList>
            <consortium name="The Broad Institute Genomics Platform"/>
            <consortium name="The Broad Institute Genome Sequencing Center for Infectious Disease"/>
            <person name="Wu L."/>
            <person name="Ma J."/>
        </authorList>
    </citation>
    <scope>NUCLEOTIDE SEQUENCE [LARGE SCALE GENOMIC DNA]</scope>
    <source>
        <strain evidence="7">WLHS5</strain>
    </source>
</reference>
<keyword evidence="2" id="KW-0963">Cytoplasm</keyword>
<proteinExistence type="predicted"/>
<dbReference type="Pfam" id="PF21725">
    <property type="entry name" value="T7SS_signal"/>
    <property type="match status" value="1"/>
</dbReference>
<feature type="region of interest" description="Disordered" evidence="4">
    <location>
        <begin position="322"/>
        <end position="566"/>
    </location>
</feature>
<dbReference type="InterPro" id="IPR049082">
    <property type="entry name" value="T7SS_signal"/>
</dbReference>
<keyword evidence="7" id="KW-1185">Reference proteome</keyword>
<feature type="compositionally biased region" description="Basic and acidic residues" evidence="4">
    <location>
        <begin position="401"/>
        <end position="418"/>
    </location>
</feature>
<dbReference type="Proteomes" id="UP001596504">
    <property type="component" value="Unassembled WGS sequence"/>
</dbReference>
<dbReference type="RefSeq" id="WP_380672466.1">
    <property type="nucleotide sequence ID" value="NZ_JBHTCJ010000017.1"/>
</dbReference>
<keyword evidence="3" id="KW-0175">Coiled coil</keyword>
<evidence type="ECO:0000313" key="6">
    <source>
        <dbReference type="EMBL" id="MFC7344562.1"/>
    </source>
</evidence>
<feature type="compositionally biased region" description="Pro residues" evidence="4">
    <location>
        <begin position="336"/>
        <end position="345"/>
    </location>
</feature>
<dbReference type="PANTHER" id="PTHR31250">
    <property type="entry name" value="IQ DOMAIN-CONTAINING PROTEIN IQM3"/>
    <property type="match status" value="1"/>
</dbReference>
<evidence type="ECO:0000313" key="7">
    <source>
        <dbReference type="Proteomes" id="UP001596504"/>
    </source>
</evidence>
<feature type="domain" description="Putative T7SS secretion signal" evidence="5">
    <location>
        <begin position="27"/>
        <end position="194"/>
    </location>
</feature>
<accession>A0ABW2LQN5</accession>